<dbReference type="SUPFAM" id="SSF56322">
    <property type="entry name" value="ADC synthase"/>
    <property type="match status" value="1"/>
</dbReference>
<dbReference type="HOGENOM" id="CLU_006493_8_2_7"/>
<sequence>MTAPWEEPRLEDFAEALSVIQSRIEKNEIQKAVPVVFARSAQTVTAGDRARLLLKLSEAPATLFVYGFWKDGEGVLGATPETLFDFSKGVLKTMALAGTCPKSESTERESLLNDEKEMYEHRLVVEDITERLSAWGTVRASAPYILELPTLYHLKTDISVVCQKQPDFVQLVKALHPTPALGVAPRSAGYTWMQALPGQQGRRWYGGPVAFMGPEEALCLVGIRNLQWSQDSAMIGSGCGVVAASELEREWRELFQKRLSVKKILGLEV</sequence>
<proteinExistence type="predicted"/>
<dbReference type="STRING" id="1069642.Bdt_3394"/>
<organism evidence="2 3">
    <name type="scientific">Bdellovibrio bacteriovorus str. Tiberius</name>
    <dbReference type="NCBI Taxonomy" id="1069642"/>
    <lineage>
        <taxon>Bacteria</taxon>
        <taxon>Pseudomonadati</taxon>
        <taxon>Bdellovibrionota</taxon>
        <taxon>Bdellovibrionia</taxon>
        <taxon>Bdellovibrionales</taxon>
        <taxon>Pseudobdellovibrionaceae</taxon>
        <taxon>Bdellovibrio</taxon>
    </lineage>
</organism>
<dbReference type="EMBL" id="CP002930">
    <property type="protein sequence ID" value="AFY03069.1"/>
    <property type="molecule type" value="Genomic_DNA"/>
</dbReference>
<evidence type="ECO:0000313" key="2">
    <source>
        <dbReference type="EMBL" id="AFY03069.1"/>
    </source>
</evidence>
<dbReference type="PATRIC" id="fig|1069642.3.peg.3360"/>
<gene>
    <name evidence="2" type="primary">menF</name>
    <name evidence="2" type="ORF">Bdt_3394</name>
</gene>
<dbReference type="KEGG" id="bbat:Bdt_3394"/>
<dbReference type="Proteomes" id="UP000010074">
    <property type="component" value="Chromosome"/>
</dbReference>
<dbReference type="PANTHER" id="PTHR42839">
    <property type="entry name" value="ISOCHORISMATE SYNTHASE ENTC"/>
    <property type="match status" value="1"/>
</dbReference>
<dbReference type="Pfam" id="PF00425">
    <property type="entry name" value="Chorismate_bind"/>
    <property type="match status" value="1"/>
</dbReference>
<dbReference type="PANTHER" id="PTHR42839:SF2">
    <property type="entry name" value="ISOCHORISMATE SYNTHASE ENTC"/>
    <property type="match status" value="1"/>
</dbReference>
<dbReference type="InterPro" id="IPR015890">
    <property type="entry name" value="Chorismate_C"/>
</dbReference>
<dbReference type="Gene3D" id="3.60.120.10">
    <property type="entry name" value="Anthranilate synthase"/>
    <property type="match status" value="1"/>
</dbReference>
<dbReference type="AlphaFoldDB" id="K7ZCB1"/>
<evidence type="ECO:0000313" key="3">
    <source>
        <dbReference type="Proteomes" id="UP000010074"/>
    </source>
</evidence>
<reference evidence="2 3" key="1">
    <citation type="journal article" date="2012" name="BMC Genomics">
        <title>Genome analysis of a simultaneously predatory and prey-independent, novel Bdellovibrio bacteriovorus from the River Tiber, supports in silico predictions of both ancient and recent lateral gene transfer from diverse bacteria.</title>
        <authorList>
            <person name="Hobley L."/>
            <person name="Lerner T.R."/>
            <person name="Williams L.E."/>
            <person name="Lambert C."/>
            <person name="Till R."/>
            <person name="Milner D.S."/>
            <person name="Basford S.M."/>
            <person name="Capeness M.J."/>
            <person name="Fenton A.K."/>
            <person name="Atterbury R.J."/>
            <person name="Harris M.A."/>
            <person name="Sockett R.E."/>
        </authorList>
    </citation>
    <scope>NUCLEOTIDE SEQUENCE [LARGE SCALE GENOMIC DNA]</scope>
    <source>
        <strain evidence="2 3">Tiberius</strain>
    </source>
</reference>
<evidence type="ECO:0000259" key="1">
    <source>
        <dbReference type="Pfam" id="PF00425"/>
    </source>
</evidence>
<accession>K7ZCB1</accession>
<protein>
    <submittedName>
        <fullName evidence="2">Menaquinone-specific isochorismate synthase</fullName>
    </submittedName>
</protein>
<dbReference type="RefSeq" id="WP_015092478.1">
    <property type="nucleotide sequence ID" value="NC_019567.1"/>
</dbReference>
<dbReference type="InterPro" id="IPR005801">
    <property type="entry name" value="ADC_synthase"/>
</dbReference>
<name>K7ZCB1_BDEBC</name>
<feature type="domain" description="Chorismate-utilising enzyme C-terminal" evidence="1">
    <location>
        <begin position="11"/>
        <end position="257"/>
    </location>
</feature>